<gene>
    <name evidence="1" type="ORF">CKO42_21820</name>
</gene>
<dbReference type="RefSeq" id="WP_200248912.1">
    <property type="nucleotide sequence ID" value="NZ_NRRY01000055.1"/>
</dbReference>
<comment type="caution">
    <text evidence="1">The sequence shown here is derived from an EMBL/GenBank/DDBJ whole genome shotgun (WGS) entry which is preliminary data.</text>
</comment>
<dbReference type="Proteomes" id="UP001138768">
    <property type="component" value="Unassembled WGS sequence"/>
</dbReference>
<reference evidence="1 2" key="1">
    <citation type="journal article" date="2020" name="Microorganisms">
        <title>Osmotic Adaptation and Compatible Solute Biosynthesis of Phototrophic Bacteria as Revealed from Genome Analyses.</title>
        <authorList>
            <person name="Imhoff J.F."/>
            <person name="Rahn T."/>
            <person name="Kunzel S."/>
            <person name="Keller A."/>
            <person name="Neulinger S.C."/>
        </authorList>
    </citation>
    <scope>NUCLEOTIDE SEQUENCE [LARGE SCALE GENOMIC DNA]</scope>
    <source>
        <strain evidence="1 2">DSM 25653</strain>
    </source>
</reference>
<organism evidence="1 2">
    <name type="scientific">Lamprobacter modestohalophilus</name>
    <dbReference type="NCBI Taxonomy" id="1064514"/>
    <lineage>
        <taxon>Bacteria</taxon>
        <taxon>Pseudomonadati</taxon>
        <taxon>Pseudomonadota</taxon>
        <taxon>Gammaproteobacteria</taxon>
        <taxon>Chromatiales</taxon>
        <taxon>Chromatiaceae</taxon>
        <taxon>Lamprobacter</taxon>
    </lineage>
</organism>
<accession>A0A9X0WC72</accession>
<dbReference type="Pfam" id="PF04365">
    <property type="entry name" value="BrnT_toxin"/>
    <property type="match status" value="1"/>
</dbReference>
<dbReference type="InterPro" id="IPR038573">
    <property type="entry name" value="BrnT_sf"/>
</dbReference>
<dbReference type="InterPro" id="IPR007460">
    <property type="entry name" value="BrnT_toxin"/>
</dbReference>
<evidence type="ECO:0000313" key="1">
    <source>
        <dbReference type="EMBL" id="MBK1621012.1"/>
    </source>
</evidence>
<dbReference type="EMBL" id="NRRY01000055">
    <property type="protein sequence ID" value="MBK1621012.1"/>
    <property type="molecule type" value="Genomic_DNA"/>
</dbReference>
<proteinExistence type="predicted"/>
<sequence>MIAWDESKRRRNLATRGLDFADADALFDHPVVTWEDDREPYGEQRMNLLGWLHGVLVHMTYTERGDDLHVISLRRAEKHEIRRYAQAIS</sequence>
<dbReference type="AlphaFoldDB" id="A0A9X0WC72"/>
<evidence type="ECO:0008006" key="3">
    <source>
        <dbReference type="Google" id="ProtNLM"/>
    </source>
</evidence>
<evidence type="ECO:0000313" key="2">
    <source>
        <dbReference type="Proteomes" id="UP001138768"/>
    </source>
</evidence>
<protein>
    <recommendedName>
        <fullName evidence="3">BrnT family toxin</fullName>
    </recommendedName>
</protein>
<dbReference type="Gene3D" id="3.10.450.530">
    <property type="entry name" value="Ribonuclease toxin, BrnT, of type II toxin-antitoxin system"/>
    <property type="match status" value="1"/>
</dbReference>
<keyword evidence="2" id="KW-1185">Reference proteome</keyword>
<name>A0A9X0WC72_9GAMM</name>